<evidence type="ECO:0000256" key="8">
    <source>
        <dbReference type="ARBA" id="ARBA00049902"/>
    </source>
</evidence>
<comment type="catalytic activity">
    <reaction evidence="8">
        <text>[GlcNAc-(1-&gt;4)-Mur2Ac(oyl-L-Ala-gamma-D-Glu-L-Lys-D-Ala-D-Ala)](n)-di-trans,octa-cis-undecaprenyl diphosphate + beta-D-GlcNAc-(1-&gt;4)-Mur2Ac(oyl-L-Ala-gamma-D-Glu-L-Lys-D-Ala-D-Ala)-di-trans,octa-cis-undecaprenyl diphosphate = [GlcNAc-(1-&gt;4)-Mur2Ac(oyl-L-Ala-gamma-D-Glu-L-Lys-D-Ala-D-Ala)](n+1)-di-trans,octa-cis-undecaprenyl diphosphate + di-trans,octa-cis-undecaprenyl diphosphate + H(+)</text>
        <dbReference type="Rhea" id="RHEA:23708"/>
        <dbReference type="Rhea" id="RHEA-COMP:9602"/>
        <dbReference type="Rhea" id="RHEA-COMP:9603"/>
        <dbReference type="ChEBI" id="CHEBI:15378"/>
        <dbReference type="ChEBI" id="CHEBI:58405"/>
        <dbReference type="ChEBI" id="CHEBI:60033"/>
        <dbReference type="ChEBI" id="CHEBI:78435"/>
        <dbReference type="EC" id="2.4.99.28"/>
    </reaction>
</comment>
<dbReference type="PANTHER" id="PTHR32282:SF15">
    <property type="entry name" value="PENICILLIN-BINDING PROTEIN 1C"/>
    <property type="match status" value="1"/>
</dbReference>
<dbReference type="SUPFAM" id="SSF56601">
    <property type="entry name" value="beta-lactamase/transpeptidase-like"/>
    <property type="match status" value="1"/>
</dbReference>
<dbReference type="RefSeq" id="WP_141199278.1">
    <property type="nucleotide sequence ID" value="NZ_CP041186.1"/>
</dbReference>
<keyword evidence="2" id="KW-0645">Protease</keyword>
<evidence type="ECO:0000256" key="4">
    <source>
        <dbReference type="ARBA" id="ARBA00022679"/>
    </source>
</evidence>
<keyword evidence="5" id="KW-0378">Hydrolase</keyword>
<dbReference type="Pfam" id="PF00912">
    <property type="entry name" value="Transgly"/>
    <property type="match status" value="1"/>
</dbReference>
<dbReference type="InterPro" id="IPR036950">
    <property type="entry name" value="PBP_transglycosylase"/>
</dbReference>
<dbReference type="InterPro" id="IPR001460">
    <property type="entry name" value="PCN-bd_Tpept"/>
</dbReference>
<evidence type="ECO:0000313" key="13">
    <source>
        <dbReference type="Proteomes" id="UP000315995"/>
    </source>
</evidence>
<name>A0A4Y6PXU4_PERCE</name>
<evidence type="ECO:0000256" key="1">
    <source>
        <dbReference type="ARBA" id="ARBA00022645"/>
    </source>
</evidence>
<dbReference type="GO" id="GO:0009252">
    <property type="term" value="P:peptidoglycan biosynthetic process"/>
    <property type="evidence" value="ECO:0007669"/>
    <property type="project" value="UniProtKB-UniPathway"/>
</dbReference>
<accession>A0A5B8YEH2</accession>
<dbReference type="Gene3D" id="1.10.3810.10">
    <property type="entry name" value="Biosynthetic peptidoglycan transglycosylase-like"/>
    <property type="match status" value="1"/>
</dbReference>
<dbReference type="InterPro" id="IPR012338">
    <property type="entry name" value="Beta-lactam/transpept-like"/>
</dbReference>
<evidence type="ECO:0000256" key="6">
    <source>
        <dbReference type="ARBA" id="ARBA00023268"/>
    </source>
</evidence>
<feature type="domain" description="Glycosyl transferase family 51" evidence="10">
    <location>
        <begin position="58"/>
        <end position="226"/>
    </location>
</feature>
<dbReference type="EMBL" id="CP041186">
    <property type="protein sequence ID" value="QDG52817.1"/>
    <property type="molecule type" value="Genomic_DNA"/>
</dbReference>
<keyword evidence="3" id="KW-0328">Glycosyltransferase</keyword>
<dbReference type="AlphaFoldDB" id="A0A4Y6PXU4"/>
<gene>
    <name evidence="12" type="primary">pbpC</name>
    <name evidence="12" type="ORF">FIV42_19325</name>
</gene>
<evidence type="ECO:0000259" key="11">
    <source>
        <dbReference type="Pfam" id="PF06832"/>
    </source>
</evidence>
<dbReference type="NCBIfam" id="TIGR02073">
    <property type="entry name" value="PBP_1c"/>
    <property type="match status" value="1"/>
</dbReference>
<dbReference type="InterPro" id="IPR023346">
    <property type="entry name" value="Lysozyme-like_dom_sf"/>
</dbReference>
<dbReference type="Gene3D" id="3.40.710.10">
    <property type="entry name" value="DD-peptidase/beta-lactamase superfamily"/>
    <property type="match status" value="1"/>
</dbReference>
<keyword evidence="6" id="KW-0511">Multifunctional enzyme</keyword>
<evidence type="ECO:0000313" key="12">
    <source>
        <dbReference type="EMBL" id="QDG52817.1"/>
    </source>
</evidence>
<protein>
    <recommendedName>
        <fullName evidence="7">peptidoglycan glycosyltransferase</fullName>
        <ecNumber evidence="7">2.4.99.28</ecNumber>
    </recommendedName>
</protein>
<accession>A0A4Y6PXU4</accession>
<reference evidence="12 13" key="1">
    <citation type="submission" date="2019-06" db="EMBL/GenBank/DDBJ databases">
        <title>Persicimonas caeni gen. nov., sp. nov., a predatory bacterium isolated from solar saltern.</title>
        <authorList>
            <person name="Wang S."/>
        </authorList>
    </citation>
    <scope>NUCLEOTIDE SEQUENCE [LARGE SCALE GENOMIC DNA]</scope>
    <source>
        <strain evidence="12 13">YN101</strain>
    </source>
</reference>
<dbReference type="GO" id="GO:0006508">
    <property type="term" value="P:proteolysis"/>
    <property type="evidence" value="ECO:0007669"/>
    <property type="project" value="UniProtKB-KW"/>
</dbReference>
<proteinExistence type="predicted"/>
<organism evidence="12 13">
    <name type="scientific">Persicimonas caeni</name>
    <dbReference type="NCBI Taxonomy" id="2292766"/>
    <lineage>
        <taxon>Bacteria</taxon>
        <taxon>Deltaproteobacteria</taxon>
        <taxon>Bradymonadales</taxon>
        <taxon>Bradymonadaceae</taxon>
        <taxon>Persicimonas</taxon>
    </lineage>
</organism>
<dbReference type="InterPro" id="IPR011815">
    <property type="entry name" value="PBP_1c"/>
</dbReference>
<dbReference type="OrthoDB" id="9766909at2"/>
<dbReference type="UniPathway" id="UPA00219"/>
<dbReference type="InterPro" id="IPR001264">
    <property type="entry name" value="Glyco_trans_51"/>
</dbReference>
<dbReference type="GO" id="GO:0004180">
    <property type="term" value="F:carboxypeptidase activity"/>
    <property type="evidence" value="ECO:0007669"/>
    <property type="project" value="UniProtKB-KW"/>
</dbReference>
<dbReference type="Pfam" id="PF00905">
    <property type="entry name" value="Transpeptidase"/>
    <property type="match status" value="1"/>
</dbReference>
<dbReference type="GO" id="GO:0008658">
    <property type="term" value="F:penicillin binding"/>
    <property type="evidence" value="ECO:0007669"/>
    <property type="project" value="InterPro"/>
</dbReference>
<feature type="domain" description="Penicillin-binding C-terminal" evidence="11">
    <location>
        <begin position="709"/>
        <end position="793"/>
    </location>
</feature>
<dbReference type="SUPFAM" id="SSF53955">
    <property type="entry name" value="Lysozyme-like"/>
    <property type="match status" value="1"/>
</dbReference>
<dbReference type="InterPro" id="IPR009647">
    <property type="entry name" value="PBP_C"/>
</dbReference>
<evidence type="ECO:0000256" key="5">
    <source>
        <dbReference type="ARBA" id="ARBA00022801"/>
    </source>
</evidence>
<sequence>MKNSHKALTVICTTALLAAGAALWLVPFPGELLSYDNLTSTRLVDRHGRPLREALGATEGRARAVGLDAISPHMVAATVHAEDRRFWSHAGVDPLAVGRAAWQNVTNVEIVSGASTITQQVAKMVAGGSRARTLPNKLEEMVLAVRLDKQETKRSILEQYLNRAPYGNQLFGVAAAASMYFDKPPSQLTLAESALLAGIPRAPSLNNPYADFERAKRVQRRVLALMHERGVIDDAAYRRALDEELTVVGRRGRVMAAHFTDHLLSERGPLSRLGKLGRPQRIETTLDLDLQHKVRGIVGQELSRLEKKNVGQAAVVVLDTKTAEVLAWVGSRDYFDAEGDGANDGVLARRQPGSALKPFVYGLYLESGGTAADMLPDFPAQFPAADGVYIPENYDRSYHGPVSVRDALASSLNIPAVHVTHRLGAEAVHQKLLALGLDTLDADADHYGLGLALGNGEVRLLDLAAAYAALGRLGHPKPVQLTDQEPRTKNQEPKKRLLSAQTSYLLLDILSDDRARSRGFGRYSALHLPYKVAAKTGTSAGFRDNWAVGVTPDYTVAVWAGNFDATPMLGSSGVTGAAPIMRQVFQALYPDAASPADVDWYEAPKGVEERTVCALSGQKPGHLCPSTRLESFAGEASWAELADCEIHRTFAIDTRNGLLAGPDCPDAHVEEREFLDVPDDWTEWALERGHRLPPTQHSPLCGDDPGDAARAADLRITHPMPGDTFVLDPSLPRSEQQVALRVEVPASRRDDTLTWFVDGEAVATVDAPFRAFWKLAPGEHAVGVGRGRVEASVTVRVE</sequence>
<dbReference type="InterPro" id="IPR050396">
    <property type="entry name" value="Glycosyltr_51/Transpeptidase"/>
</dbReference>
<dbReference type="GO" id="GO:0008955">
    <property type="term" value="F:peptidoglycan glycosyltransferase activity"/>
    <property type="evidence" value="ECO:0007669"/>
    <property type="project" value="UniProtKB-EC"/>
</dbReference>
<feature type="domain" description="Penicillin-binding protein transpeptidase" evidence="9">
    <location>
        <begin position="314"/>
        <end position="585"/>
    </location>
</feature>
<keyword evidence="4" id="KW-0808">Transferase</keyword>
<evidence type="ECO:0000256" key="3">
    <source>
        <dbReference type="ARBA" id="ARBA00022676"/>
    </source>
</evidence>
<keyword evidence="13" id="KW-1185">Reference proteome</keyword>
<dbReference type="EC" id="2.4.99.28" evidence="7"/>
<dbReference type="GO" id="GO:0030288">
    <property type="term" value="C:outer membrane-bounded periplasmic space"/>
    <property type="evidence" value="ECO:0007669"/>
    <property type="project" value="TreeGrafter"/>
</dbReference>
<evidence type="ECO:0000256" key="2">
    <source>
        <dbReference type="ARBA" id="ARBA00022670"/>
    </source>
</evidence>
<dbReference type="PANTHER" id="PTHR32282">
    <property type="entry name" value="BINDING PROTEIN TRANSPEPTIDASE, PUTATIVE-RELATED"/>
    <property type="match status" value="1"/>
</dbReference>
<evidence type="ECO:0000259" key="9">
    <source>
        <dbReference type="Pfam" id="PF00905"/>
    </source>
</evidence>
<dbReference type="Pfam" id="PF06832">
    <property type="entry name" value="BiPBP_C"/>
    <property type="match status" value="1"/>
</dbReference>
<evidence type="ECO:0000259" key="10">
    <source>
        <dbReference type="Pfam" id="PF00912"/>
    </source>
</evidence>
<dbReference type="Proteomes" id="UP000315995">
    <property type="component" value="Chromosome"/>
</dbReference>
<evidence type="ECO:0000256" key="7">
    <source>
        <dbReference type="ARBA" id="ARBA00044770"/>
    </source>
</evidence>
<keyword evidence="1" id="KW-0121">Carboxypeptidase</keyword>